<feature type="region of interest" description="Disordered" evidence="2">
    <location>
        <begin position="818"/>
        <end position="865"/>
    </location>
</feature>
<dbReference type="Proteomes" id="UP001527882">
    <property type="component" value="Unassembled WGS sequence"/>
</dbReference>
<dbReference type="SUPFAM" id="SSF50969">
    <property type="entry name" value="YVTN repeat-like/Quinoprotein amine dehydrogenase"/>
    <property type="match status" value="1"/>
</dbReference>
<proteinExistence type="predicted"/>
<dbReference type="Gene3D" id="2.130.10.10">
    <property type="entry name" value="YVTN repeat-like/Quinoprotein amine dehydrogenase"/>
    <property type="match status" value="3"/>
</dbReference>
<dbReference type="SUPFAM" id="SSF53649">
    <property type="entry name" value="Alkaline phosphatase-like"/>
    <property type="match status" value="1"/>
</dbReference>
<reference evidence="4 5" key="1">
    <citation type="submission" date="2022-12" db="EMBL/GenBank/DDBJ databases">
        <title>Draft genome sequence of Paenibacillus sp. dW9.</title>
        <authorList>
            <person name="Choi E.-W."/>
            <person name="Kim D.-U."/>
        </authorList>
    </citation>
    <scope>NUCLEOTIDE SEQUENCE [LARGE SCALE GENOMIC DNA]</scope>
    <source>
        <strain evidence="5">dW9</strain>
    </source>
</reference>
<dbReference type="Gene3D" id="3.40.720.10">
    <property type="entry name" value="Alkaline Phosphatase, subunit A"/>
    <property type="match status" value="1"/>
</dbReference>
<dbReference type="NCBIfam" id="TIGR02276">
    <property type="entry name" value="beta_rpt_yvtn"/>
    <property type="match status" value="2"/>
</dbReference>
<dbReference type="PANTHER" id="PTHR47197:SF3">
    <property type="entry name" value="DIHYDRO-HEME D1 DEHYDROGENASE"/>
    <property type="match status" value="1"/>
</dbReference>
<evidence type="ECO:0000256" key="3">
    <source>
        <dbReference type="SAM" id="SignalP"/>
    </source>
</evidence>
<accession>A0ABT4QC00</accession>
<dbReference type="RefSeq" id="WP_269882941.1">
    <property type="nucleotide sequence ID" value="NZ_JAQAGZ010000012.1"/>
</dbReference>
<sequence>MKRIGKISRKKLAALLSLGTVLLGTSSVYANVWNPFGSYLVGRQAGSDAVLTPVNQFVTPAGQQVEFGGNPMSMKVHPDGKTAAVIIGRNNYGGDGINIVDLSTGTLINTNVTLKLSHMWGLAYSPDGKELYATGSSGSTGKIVVMTVADNGVVTVKNTINLPLAQVGGNINPQDIVMGPDGKTLLVVLNRDNSLGVVDLATGQLTSQIPVGNAPTSVILNGTTAYVTNVGGRAAQPGDLTVNSSGTPIVAEPTGSSATGTVSVIDLTNNTLKKTVTVGLQPARMTVSGGYVFVANTNSDTVSVIDSKTDEVVQTINVEPYPNAPKGSAPNAVKMINDHQLAVSLGRNNALAVYDWKGPKAEPRLAGLIPTAWFPVDIDMDSSNRLLVANADGLGSLGPERKLTIQGISVTGHSAYAQQGSISLIPSPTVKDLVRGTEEVYKNNNWFNALSQNDKPRHNKKPVAMPERIGEPSHIKHVFYIVKENRTYDQLHGDMGRGNSEPALTQFGENVTPNFHKIANTFPLLDNFYISGIQSASGHQWVMQATNTDYEDKETDVANVRSYPGGAGDSLAYASTGHLWDNVLKHNKTVVNFGEDTTSFTGPENKGNWTDWYNDYLILSGQKQGSLHVPIGHYEAKTDIPSLDPITYKPFPTFDSSIPDQYRYEIFKQKFEEYVKNDNLPNLVQMWIMNDHTAGTAKNFPTPQAQVADNDLALGKIVDLISHSPYWKDSLIVVTEDDAQNGLDHVDGHRAPAYLISPWIKKGITDSHYWTVINMVRTIEQILGLQPMNQNDAAASPMSELFTDKPDFTPYTFEPNRIALDTMNGTPGSDQPAVPITPAPAQTAPQPQPASAPAQETKDNQDHKPMSELEKLWSDWSDTNKDHFSGKNASPDKVNANMLNHVIWYATKGFDQPYPGDSKVLTPDEAAQLPESSAPSPAKN</sequence>
<dbReference type="EMBL" id="JAQAGZ010000012">
    <property type="protein sequence ID" value="MCZ8514412.1"/>
    <property type="molecule type" value="Genomic_DNA"/>
</dbReference>
<organism evidence="4 5">
    <name type="scientific">Paenibacillus gyeongsangnamensis</name>
    <dbReference type="NCBI Taxonomy" id="3388067"/>
    <lineage>
        <taxon>Bacteria</taxon>
        <taxon>Bacillati</taxon>
        <taxon>Bacillota</taxon>
        <taxon>Bacilli</taxon>
        <taxon>Bacillales</taxon>
        <taxon>Paenibacillaceae</taxon>
        <taxon>Paenibacillus</taxon>
    </lineage>
</organism>
<evidence type="ECO:0000256" key="2">
    <source>
        <dbReference type="SAM" id="MobiDB-lite"/>
    </source>
</evidence>
<feature type="region of interest" description="Disordered" evidence="2">
    <location>
        <begin position="912"/>
        <end position="940"/>
    </location>
</feature>
<keyword evidence="3" id="KW-0732">Signal</keyword>
<dbReference type="InterPro" id="IPR007312">
    <property type="entry name" value="Phosphoesterase"/>
</dbReference>
<evidence type="ECO:0000313" key="5">
    <source>
        <dbReference type="Proteomes" id="UP001527882"/>
    </source>
</evidence>
<dbReference type="PANTHER" id="PTHR47197">
    <property type="entry name" value="PROTEIN NIRF"/>
    <property type="match status" value="1"/>
</dbReference>
<protein>
    <submittedName>
        <fullName evidence="4">Phosphoesterase</fullName>
    </submittedName>
</protein>
<keyword evidence="5" id="KW-1185">Reference proteome</keyword>
<comment type="caution">
    <text evidence="4">The sequence shown here is derived from an EMBL/GenBank/DDBJ whole genome shotgun (WGS) entry which is preliminary data.</text>
</comment>
<dbReference type="InterPro" id="IPR017850">
    <property type="entry name" value="Alkaline_phosphatase_core_sf"/>
</dbReference>
<dbReference type="InterPro" id="IPR051200">
    <property type="entry name" value="Host-pathogen_enzymatic-act"/>
</dbReference>
<dbReference type="Pfam" id="PF04185">
    <property type="entry name" value="Phosphoesterase"/>
    <property type="match status" value="1"/>
</dbReference>
<feature type="signal peptide" evidence="3">
    <location>
        <begin position="1"/>
        <end position="30"/>
    </location>
</feature>
<dbReference type="InterPro" id="IPR015943">
    <property type="entry name" value="WD40/YVTN_repeat-like_dom_sf"/>
</dbReference>
<name>A0ABT4QC00_9BACL</name>
<feature type="chain" id="PRO_5046468597" evidence="3">
    <location>
        <begin position="31"/>
        <end position="940"/>
    </location>
</feature>
<feature type="compositionally biased region" description="Basic and acidic residues" evidence="2">
    <location>
        <begin position="856"/>
        <end position="865"/>
    </location>
</feature>
<keyword evidence="1" id="KW-0378">Hydrolase</keyword>
<evidence type="ECO:0000256" key="1">
    <source>
        <dbReference type="ARBA" id="ARBA00022801"/>
    </source>
</evidence>
<dbReference type="InterPro" id="IPR011964">
    <property type="entry name" value="YVTN_b-propeller_repeat"/>
</dbReference>
<evidence type="ECO:0000313" key="4">
    <source>
        <dbReference type="EMBL" id="MCZ8514412.1"/>
    </source>
</evidence>
<dbReference type="InterPro" id="IPR011044">
    <property type="entry name" value="Quino_amine_DH_bsu"/>
</dbReference>
<feature type="compositionally biased region" description="Polar residues" evidence="2">
    <location>
        <begin position="930"/>
        <end position="940"/>
    </location>
</feature>
<gene>
    <name evidence="4" type="ORF">O9H85_18685</name>
</gene>
<feature type="compositionally biased region" description="Low complexity" evidence="2">
    <location>
        <begin position="831"/>
        <end position="855"/>
    </location>
</feature>